<dbReference type="Gene3D" id="3.40.50.150">
    <property type="entry name" value="Vaccinia Virus protein VP39"/>
    <property type="match status" value="1"/>
</dbReference>
<keyword evidence="5 6" id="KW-0949">S-adenosyl-L-methionine</keyword>
<dbReference type="InterPro" id="IPR029063">
    <property type="entry name" value="SAM-dependent_MTases_sf"/>
</dbReference>
<evidence type="ECO:0000256" key="4">
    <source>
        <dbReference type="ARBA" id="ARBA00022679"/>
    </source>
</evidence>
<name>C3XC52_OXAFO</name>
<proteinExistence type="inferred from homology"/>
<dbReference type="STRING" id="847.BRW83_0282"/>
<dbReference type="GO" id="GO:0070043">
    <property type="term" value="F:rRNA (guanine-N7-)-methyltransferase activity"/>
    <property type="evidence" value="ECO:0007669"/>
    <property type="project" value="UniProtKB-UniRule"/>
</dbReference>
<evidence type="ECO:0000256" key="6">
    <source>
        <dbReference type="HAMAP-Rule" id="MF_00074"/>
    </source>
</evidence>
<accession>C3XC52</accession>
<comment type="caution">
    <text evidence="6">Lacks conserved residue(s) required for the propagation of feature annotation.</text>
</comment>
<evidence type="ECO:0000313" key="8">
    <source>
        <dbReference type="Proteomes" id="UP000005089"/>
    </source>
</evidence>
<dbReference type="HAMAP" id="MF_00074">
    <property type="entry name" value="16SrRNA_methyltr_G"/>
    <property type="match status" value="1"/>
</dbReference>
<keyword evidence="1 6" id="KW-0963">Cytoplasm</keyword>
<keyword evidence="2 6" id="KW-0698">rRNA processing</keyword>
<dbReference type="Pfam" id="PF02527">
    <property type="entry name" value="GidB"/>
    <property type="match status" value="1"/>
</dbReference>
<comment type="function">
    <text evidence="6">Specifically methylates the N7 position of guanine in position 527 of 16S rRNA.</text>
</comment>
<dbReference type="EC" id="2.1.1.170" evidence="6"/>
<dbReference type="GeneID" id="77134189"/>
<dbReference type="GO" id="GO:0005829">
    <property type="term" value="C:cytosol"/>
    <property type="evidence" value="ECO:0007669"/>
    <property type="project" value="TreeGrafter"/>
</dbReference>
<feature type="binding site" evidence="6">
    <location>
        <position position="153"/>
    </location>
    <ligand>
        <name>S-adenosyl-L-methionine</name>
        <dbReference type="ChEBI" id="CHEBI:59789"/>
    </ligand>
</feature>
<keyword evidence="4 6" id="KW-0808">Transferase</keyword>
<dbReference type="HOGENOM" id="CLU_065341_2_0_4"/>
<gene>
    <name evidence="7" type="primary">gidB</name>
    <name evidence="6" type="synonym">rsmG</name>
    <name evidence="7" type="ORF">OFBG_01806</name>
</gene>
<organism evidence="7 8">
    <name type="scientific">Oxalobacter formigenes OXCC13</name>
    <dbReference type="NCBI Taxonomy" id="556269"/>
    <lineage>
        <taxon>Bacteria</taxon>
        <taxon>Pseudomonadati</taxon>
        <taxon>Pseudomonadota</taxon>
        <taxon>Betaproteobacteria</taxon>
        <taxon>Burkholderiales</taxon>
        <taxon>Oxalobacteraceae</taxon>
        <taxon>Oxalobacter</taxon>
    </lineage>
</organism>
<dbReference type="PIRSF" id="PIRSF003078">
    <property type="entry name" value="GidB"/>
    <property type="match status" value="1"/>
</dbReference>
<keyword evidence="3 6" id="KW-0489">Methyltransferase</keyword>
<feature type="binding site" evidence="6">
    <location>
        <position position="87"/>
    </location>
    <ligand>
        <name>S-adenosyl-L-methionine</name>
        <dbReference type="ChEBI" id="CHEBI:59789"/>
    </ligand>
</feature>
<feature type="binding site" evidence="6">
    <location>
        <begin position="138"/>
        <end position="139"/>
    </location>
    <ligand>
        <name>S-adenosyl-L-methionine</name>
        <dbReference type="ChEBI" id="CHEBI:59789"/>
    </ligand>
</feature>
<comment type="catalytic activity">
    <reaction evidence="6">
        <text>guanosine(527) in 16S rRNA + S-adenosyl-L-methionine = N(7)-methylguanosine(527) in 16S rRNA + S-adenosyl-L-homocysteine</text>
        <dbReference type="Rhea" id="RHEA:42732"/>
        <dbReference type="Rhea" id="RHEA-COMP:10209"/>
        <dbReference type="Rhea" id="RHEA-COMP:10210"/>
        <dbReference type="ChEBI" id="CHEBI:57856"/>
        <dbReference type="ChEBI" id="CHEBI:59789"/>
        <dbReference type="ChEBI" id="CHEBI:74269"/>
        <dbReference type="ChEBI" id="CHEBI:74480"/>
        <dbReference type="EC" id="2.1.1.170"/>
    </reaction>
</comment>
<dbReference type="NCBIfam" id="TIGR00138">
    <property type="entry name" value="rsmG_gidB"/>
    <property type="match status" value="1"/>
</dbReference>
<comment type="similarity">
    <text evidence="6">Belongs to the methyltransferase superfamily. RNA methyltransferase RsmG family.</text>
</comment>
<dbReference type="Proteomes" id="UP000005089">
    <property type="component" value="Unassembled WGS sequence"/>
</dbReference>
<dbReference type="PANTHER" id="PTHR31760:SF0">
    <property type="entry name" value="S-ADENOSYL-L-METHIONINE-DEPENDENT METHYLTRANSFERASES SUPERFAMILY PROTEIN"/>
    <property type="match status" value="1"/>
</dbReference>
<reference evidence="7 8" key="1">
    <citation type="submission" date="2009-02" db="EMBL/GenBank/DDBJ databases">
        <title>The Genome Sequence of Oxalobacter formigenes OXCC13.</title>
        <authorList>
            <consortium name="The Broad Institute Genome Sequencing Platform"/>
            <person name="Ward D."/>
            <person name="Young S.K."/>
            <person name="Kodira C.D."/>
            <person name="Zeng Q."/>
            <person name="Koehrsen M."/>
            <person name="Alvarado L."/>
            <person name="Berlin A."/>
            <person name="Borenstein D."/>
            <person name="Chen Z."/>
            <person name="Engels R."/>
            <person name="Freedman E."/>
            <person name="Gellesch M."/>
            <person name="Goldberg J."/>
            <person name="Griggs A."/>
            <person name="Gujja S."/>
            <person name="Heiman D."/>
            <person name="Hepburn T."/>
            <person name="Howarth C."/>
            <person name="Jen D."/>
            <person name="Larson L."/>
            <person name="Lewis B."/>
            <person name="Mehta T."/>
            <person name="Park D."/>
            <person name="Pearson M."/>
            <person name="Roberts A."/>
            <person name="Saif S."/>
            <person name="Shea T."/>
            <person name="Shenoy N."/>
            <person name="Sisk P."/>
            <person name="Stolte C."/>
            <person name="Sykes S."/>
            <person name="Walk T."/>
            <person name="White J."/>
            <person name="Yandava C."/>
            <person name="Allison M.J."/>
            <person name="Lander E."/>
            <person name="Nusbaum C."/>
            <person name="Galagan J."/>
            <person name="Birren B."/>
        </authorList>
    </citation>
    <scope>NUCLEOTIDE SEQUENCE [LARGE SCALE GENOMIC DNA]</scope>
    <source>
        <strain evidence="7 8">OXCC13</strain>
    </source>
</reference>
<evidence type="ECO:0000256" key="3">
    <source>
        <dbReference type="ARBA" id="ARBA00022603"/>
    </source>
</evidence>
<dbReference type="EMBL" id="GG658170">
    <property type="protein sequence ID" value="EEO30778.1"/>
    <property type="molecule type" value="Genomic_DNA"/>
</dbReference>
<comment type="subcellular location">
    <subcellularLocation>
        <location evidence="6">Cytoplasm</location>
    </subcellularLocation>
</comment>
<dbReference type="eggNOG" id="COG0357">
    <property type="taxonomic scope" value="Bacteria"/>
</dbReference>
<protein>
    <recommendedName>
        <fullName evidence="6">Ribosomal RNA small subunit methyltransferase G</fullName>
        <ecNumber evidence="6">2.1.1.170</ecNumber>
    </recommendedName>
    <alternativeName>
        <fullName evidence="6">16S rRNA 7-methylguanosine methyltransferase</fullName>
        <shortName evidence="6">16S rRNA m7G methyltransferase</shortName>
    </alternativeName>
</protein>
<evidence type="ECO:0000256" key="2">
    <source>
        <dbReference type="ARBA" id="ARBA00022552"/>
    </source>
</evidence>
<sequence length="220" mass="24900">MQKKQKNLIDWDEIRTDLIDGIIALNIRLTNDQVKKLLDYLVLLDKWNSTYNLTAVRNPQAMLTYHLLDSLAVVPYLPETRKLLDVGSGGGLPGLVLSIVYPDMKVSMIDIVHKKTAFLNQVKIELGLDNVTVYTGRVEELEVEEPFDGIISRAFASLHDFVSLSAHLLSENGLFYAMKGLIPEDEISNLESGWTVKRIEALKVPQLDAQRHLLFIDKKK</sequence>
<evidence type="ECO:0000256" key="5">
    <source>
        <dbReference type="ARBA" id="ARBA00022691"/>
    </source>
</evidence>
<dbReference type="OrthoDB" id="9808773at2"/>
<keyword evidence="8" id="KW-1185">Reference proteome</keyword>
<dbReference type="SUPFAM" id="SSF53335">
    <property type="entry name" value="S-adenosyl-L-methionine-dependent methyltransferases"/>
    <property type="match status" value="1"/>
</dbReference>
<dbReference type="PANTHER" id="PTHR31760">
    <property type="entry name" value="S-ADENOSYL-L-METHIONINE-DEPENDENT METHYLTRANSFERASES SUPERFAMILY PROTEIN"/>
    <property type="match status" value="1"/>
</dbReference>
<dbReference type="RefSeq" id="WP_005882235.1">
    <property type="nucleotide sequence ID" value="NZ_CP019430.1"/>
</dbReference>
<dbReference type="AlphaFoldDB" id="C3XC52"/>
<dbReference type="CDD" id="cd02440">
    <property type="entry name" value="AdoMet_MTases"/>
    <property type="match status" value="1"/>
</dbReference>
<feature type="binding site" evidence="6">
    <location>
        <position position="92"/>
    </location>
    <ligand>
        <name>S-adenosyl-L-methionine</name>
        <dbReference type="ChEBI" id="CHEBI:59789"/>
    </ligand>
</feature>
<evidence type="ECO:0000313" key="7">
    <source>
        <dbReference type="EMBL" id="EEO30778.1"/>
    </source>
</evidence>
<evidence type="ECO:0000256" key="1">
    <source>
        <dbReference type="ARBA" id="ARBA00022490"/>
    </source>
</evidence>
<dbReference type="InterPro" id="IPR003682">
    <property type="entry name" value="rRNA_ssu_MeTfrase_G"/>
</dbReference>